<dbReference type="PANTHER" id="PTHR34408">
    <property type="entry name" value="FAMILY PROTEIN, PUTATIVE-RELATED"/>
    <property type="match status" value="1"/>
</dbReference>
<dbReference type="Pfam" id="PF02368">
    <property type="entry name" value="Big_2"/>
    <property type="match status" value="1"/>
</dbReference>
<dbReference type="GO" id="GO:0003796">
    <property type="term" value="F:lysozyme activity"/>
    <property type="evidence" value="ECO:0007669"/>
    <property type="project" value="UniProtKB-EC"/>
</dbReference>
<gene>
    <name evidence="7" type="ORF">DPQ25_11520</name>
</gene>
<dbReference type="SMART" id="SM00287">
    <property type="entry name" value="SH3b"/>
    <property type="match status" value="8"/>
</dbReference>
<dbReference type="InterPro" id="IPR023346">
    <property type="entry name" value="Lysozyme-like_dom_sf"/>
</dbReference>
<evidence type="ECO:0000259" key="6">
    <source>
        <dbReference type="PROSITE" id="PS51781"/>
    </source>
</evidence>
<dbReference type="InterPro" id="IPR002196">
    <property type="entry name" value="Glyco_hydro_24"/>
</dbReference>
<keyword evidence="2 3" id="KW-0081">Bacteriolytic enzyme</keyword>
<feature type="domain" description="SH3b" evidence="6">
    <location>
        <begin position="431"/>
        <end position="498"/>
    </location>
</feature>
<evidence type="ECO:0000256" key="1">
    <source>
        <dbReference type="ARBA" id="ARBA00022529"/>
    </source>
</evidence>
<keyword evidence="1 3" id="KW-0929">Antimicrobial</keyword>
<dbReference type="SUPFAM" id="SSF49373">
    <property type="entry name" value="Invasin/intimin cell-adhesion fragments"/>
    <property type="match status" value="1"/>
</dbReference>
<evidence type="ECO:0000256" key="4">
    <source>
        <dbReference type="SAM" id="MobiDB-lite"/>
    </source>
</evidence>
<evidence type="ECO:0000313" key="8">
    <source>
        <dbReference type="Proteomes" id="UP000249377"/>
    </source>
</evidence>
<reference evidence="7 8" key="1">
    <citation type="submission" date="2018-06" db="EMBL/GenBank/DDBJ databases">
        <title>Noncontiguous genome sequence of Ruminococcaceae bacterium ASD2818.</title>
        <authorList>
            <person name="Chaplin A.V."/>
            <person name="Sokolova S.R."/>
            <person name="Kochetkova T.O."/>
            <person name="Goltsov A.Y."/>
            <person name="Trofimov D.Y."/>
            <person name="Efimov B.A."/>
        </authorList>
    </citation>
    <scope>NUCLEOTIDE SEQUENCE [LARGE SCALE GENOMIC DNA]</scope>
    <source>
        <strain evidence="7 8">ASD2818</strain>
    </source>
</reference>
<proteinExistence type="inferred from homology"/>
<feature type="region of interest" description="Disordered" evidence="4">
    <location>
        <begin position="411"/>
        <end position="433"/>
    </location>
</feature>
<evidence type="ECO:0000256" key="5">
    <source>
        <dbReference type="SAM" id="SignalP"/>
    </source>
</evidence>
<feature type="domain" description="SH3b" evidence="6">
    <location>
        <begin position="511"/>
        <end position="575"/>
    </location>
</feature>
<feature type="domain" description="SH3b" evidence="6">
    <location>
        <begin position="909"/>
        <end position="975"/>
    </location>
</feature>
<dbReference type="InterPro" id="IPR008964">
    <property type="entry name" value="Invasin/intimin_cell_adhesion"/>
</dbReference>
<accession>A0A328UBZ8</accession>
<dbReference type="Pfam" id="PF08239">
    <property type="entry name" value="SH3_3"/>
    <property type="match status" value="8"/>
</dbReference>
<feature type="domain" description="SH3b" evidence="6">
    <location>
        <begin position="188"/>
        <end position="252"/>
    </location>
</feature>
<dbReference type="EC" id="3.2.1.17" evidence="3"/>
<dbReference type="GO" id="GO:0042742">
    <property type="term" value="P:defense response to bacterium"/>
    <property type="evidence" value="ECO:0007669"/>
    <property type="project" value="UniProtKB-KW"/>
</dbReference>
<keyword evidence="3" id="KW-0326">Glycosidase</keyword>
<evidence type="ECO:0000313" key="7">
    <source>
        <dbReference type="EMBL" id="RAQ22761.1"/>
    </source>
</evidence>
<dbReference type="InterPro" id="IPR036028">
    <property type="entry name" value="SH3-like_dom_sf"/>
</dbReference>
<name>A0A328UBZ8_9FIRM</name>
<dbReference type="Proteomes" id="UP000249377">
    <property type="component" value="Unassembled WGS sequence"/>
</dbReference>
<feature type="domain" description="SH3b" evidence="6">
    <location>
        <begin position="37"/>
        <end position="100"/>
    </location>
</feature>
<feature type="domain" description="SH3b" evidence="6">
    <location>
        <begin position="265"/>
        <end position="332"/>
    </location>
</feature>
<dbReference type="EMBL" id="QLYR01000009">
    <property type="protein sequence ID" value="RAQ22761.1"/>
    <property type="molecule type" value="Genomic_DNA"/>
</dbReference>
<dbReference type="Gene3D" id="2.60.40.1080">
    <property type="match status" value="1"/>
</dbReference>
<evidence type="ECO:0000256" key="3">
    <source>
        <dbReference type="RuleBase" id="RU003788"/>
    </source>
</evidence>
<dbReference type="InterPro" id="IPR023347">
    <property type="entry name" value="Lysozyme_dom_sf"/>
</dbReference>
<organism evidence="7 8">
    <name type="scientific">Hydrogeniiclostridium mannosilyticum</name>
    <dbReference type="NCBI Taxonomy" id="2764322"/>
    <lineage>
        <taxon>Bacteria</taxon>
        <taxon>Bacillati</taxon>
        <taxon>Bacillota</taxon>
        <taxon>Clostridia</taxon>
        <taxon>Eubacteriales</taxon>
        <taxon>Acutalibacteraceae</taxon>
        <taxon>Hydrogeniiclostridium</taxon>
    </lineage>
</organism>
<keyword evidence="3" id="KW-0378">Hydrolase</keyword>
<keyword evidence="8" id="KW-1185">Reference proteome</keyword>
<dbReference type="AlphaFoldDB" id="A0A328UBZ8"/>
<dbReference type="InterPro" id="IPR003343">
    <property type="entry name" value="Big_2"/>
</dbReference>
<feature type="domain" description="SH3b" evidence="6">
    <location>
        <begin position="109"/>
        <end position="173"/>
    </location>
</feature>
<dbReference type="PROSITE" id="PS51781">
    <property type="entry name" value="SH3B"/>
    <property type="match status" value="8"/>
</dbReference>
<feature type="chain" id="PRO_5039005259" description="Lysozyme" evidence="5">
    <location>
        <begin position="30"/>
        <end position="1043"/>
    </location>
</feature>
<dbReference type="InterPro" id="IPR003646">
    <property type="entry name" value="SH3-like_bac-type"/>
</dbReference>
<protein>
    <recommendedName>
        <fullName evidence="3">Lysozyme</fullName>
        <ecNumber evidence="3">3.2.1.17</ecNumber>
    </recommendedName>
</protein>
<dbReference type="SMART" id="SM00635">
    <property type="entry name" value="BID_2"/>
    <property type="match status" value="1"/>
</dbReference>
<dbReference type="Gene3D" id="1.10.530.40">
    <property type="match status" value="1"/>
</dbReference>
<feature type="signal peptide" evidence="5">
    <location>
        <begin position="1"/>
        <end position="29"/>
    </location>
</feature>
<comment type="catalytic activity">
    <reaction evidence="3">
        <text>Hydrolysis of (1-&gt;4)-beta-linkages between N-acetylmuramic acid and N-acetyl-D-glucosamine residues in a peptidoglycan and between N-acetyl-D-glucosamine residues in chitodextrins.</text>
        <dbReference type="EC" id="3.2.1.17"/>
    </reaction>
</comment>
<evidence type="ECO:0000256" key="2">
    <source>
        <dbReference type="ARBA" id="ARBA00022638"/>
    </source>
</evidence>
<comment type="caution">
    <text evidence="7">The sequence shown here is derived from an EMBL/GenBank/DDBJ whole genome shotgun (WGS) entry which is preliminary data.</text>
</comment>
<dbReference type="Pfam" id="PF00959">
    <property type="entry name" value="Phage_lysozyme"/>
    <property type="match status" value="1"/>
</dbReference>
<sequence>MNILMSRKKKRLLALVSMLCSFLIVFSFAPGLPAEAAGEQATTTDYLNLREGPGTNYKVMLTLIKGATLTVLEDDGAWVKVRTISGKQGYCSKEYLSISGSSSGGSSGSNSGTATTTANLNLRTGAGTNYNIITTIPKGKNVTVLDNSGSVWVKVQYGSSQGYCSREYLNITSGGGSSSSSSSGSAGSGKTAVTTVGLRLRSGPGTNYKTLTILDEGVSLTVLDTSNGSWTKVKTSSGMTGYCSTQYLKISSGTSSGSSSGGSSSGTVSKSAVTTDYLNLRSGPGTNYSVLLTLTKGATLTVIDDSNASWAKVRTVSGKEGYCSKEYLKYDSGSSSGGNSGGSSSAITVATTTANLKLRQGPGTSYAYIVVLPKGTKLTVTDNSMSGWAKVKTADGKQGYCSKEFLDIKTEAGTPEPAPEPEPEPDPEPEKPEQNLVATTTANLRLRSGPGTSYSVILTLSNGTKVTVIDNSDPAWAKVRTAAGKEGYCSKEFLKISTDSSSGGSESEPTIVGATVTVDGLRLRKSASTSSNILAVLNNGTKLTVLDTSNADWTKVKTAGGVIGYVSTEYIKFRYSNEPEDPEISATTLKLSNTSASVPVDRTLYLKATVTPSNASVTWKSSNTEVAVVENGYVEVLKPGTVTITASSGGKSVSCAVTATAAEPVRTAYTSPNIAGIGEQVTLTAVTDTSRDGVQFVVTMQDGSKKTVQATKQTTESVQNTHTGKTYKTIKWTASVTFDTTGNYSVTAVSAQNGKYSSAGYTTSAYVVQSQDYTVSSTEDRRASDKIINMIANWEGFSSTVYADMLTTSQVPTLGYGYTFGAGATFYNNISKTEGWSLLVNTINKASYTTEVNRFMRLNGLKMNQNQADCLISFGYNVGSGYWNGSSTMDARTIMLNAVVPPDTFPSGGLSATVTKSTNLRSSASMSASILSSVSSGTQVKVVGKDFSDTRDGWYQVTVNGKTGWLNSGYVRLSGSYQHDLNYTNAYAFGTDLLRWCNAGGKPYSGLLYRRLGEANVYNYNDYSAARYNKYGYTYPSAFAGYA</sequence>
<dbReference type="GO" id="GO:0009253">
    <property type="term" value="P:peptidoglycan catabolic process"/>
    <property type="evidence" value="ECO:0007669"/>
    <property type="project" value="InterPro"/>
</dbReference>
<dbReference type="SUPFAM" id="SSF50044">
    <property type="entry name" value="SH3-domain"/>
    <property type="match status" value="1"/>
</dbReference>
<comment type="similarity">
    <text evidence="3">Belongs to the glycosyl hydrolase 24 family.</text>
</comment>
<feature type="domain" description="SH3b" evidence="6">
    <location>
        <begin position="343"/>
        <end position="410"/>
    </location>
</feature>
<keyword evidence="5" id="KW-0732">Signal</keyword>
<dbReference type="SUPFAM" id="SSF53955">
    <property type="entry name" value="Lysozyme-like"/>
    <property type="match status" value="1"/>
</dbReference>
<dbReference type="InterPro" id="IPR052354">
    <property type="entry name" value="Cell_Wall_Dynamics_Protein"/>
</dbReference>
<dbReference type="GO" id="GO:0016998">
    <property type="term" value="P:cell wall macromolecule catabolic process"/>
    <property type="evidence" value="ECO:0007669"/>
    <property type="project" value="InterPro"/>
</dbReference>
<dbReference type="PANTHER" id="PTHR34408:SF1">
    <property type="entry name" value="GLYCOSYL HYDROLASE FAMILY 19 DOMAIN-CONTAINING PROTEIN HI_1415"/>
    <property type="match status" value="1"/>
</dbReference>
<dbReference type="Gene3D" id="2.30.30.40">
    <property type="entry name" value="SH3 Domains"/>
    <property type="match status" value="8"/>
</dbReference>
<dbReference type="GO" id="GO:0031640">
    <property type="term" value="P:killing of cells of another organism"/>
    <property type="evidence" value="ECO:0007669"/>
    <property type="project" value="UniProtKB-KW"/>
</dbReference>